<dbReference type="InParanoid" id="A0A1Q6DT82"/>
<dbReference type="SUPFAM" id="SSF81324">
    <property type="entry name" value="Voltage-gated potassium channels"/>
    <property type="match status" value="1"/>
</dbReference>
<keyword evidence="4" id="KW-1185">Reference proteome</keyword>
<feature type="transmembrane region" description="Helical" evidence="1">
    <location>
        <begin position="407"/>
        <end position="427"/>
    </location>
</feature>
<comment type="caution">
    <text evidence="3">The sequence shown here is derived from an EMBL/GenBank/DDBJ whole genome shotgun (WGS) entry which is preliminary data.</text>
</comment>
<keyword evidence="1" id="KW-0472">Membrane</keyword>
<gene>
    <name evidence="3" type="ORF">BTN85_2183</name>
</gene>
<name>A0A1Q6DT82_METT1</name>
<sequence length="433" mass="50351">MTEKGCCFEKFCYSCDRPGWEGSSDGLCKVHDPNNPLGPDEMIEEVQEKVDEGDQEFIGWRFPEETHFKDIEFEDADFRDTVWEGMAIFEDTTFNGTTKFNRARFEGITDFNSDFNGTTEFNSTTFKKAATFDGELGGQLFFYRTTFEDAALFENCIFNCDTLSFRETSFKKYTSFREATFLGNKAEFIDIDFNDLELNFKKTIFKNNETVFNWKKNPKKGIYFQFSVTKNLEFRDINLSDKIYLHNAKDFEKAYIKNSKWETDKKGPIIQEEKDNKLKKAEDSYRQIKKSLNSEGLYNEAGEFYYKEMLMKKKQYLKQKNPKAILYYTYEYLAGYGEKITRVILTWIANITIFALIYLTTIQLNIKTLSTTKQELIPLLKETIYFSAVTFSTLGYGDINPIGIGRYIASIEALTGGALMALFVLVLGRKFLR</sequence>
<dbReference type="Pfam" id="PF13576">
    <property type="entry name" value="Pentapeptide_3"/>
    <property type="match status" value="2"/>
</dbReference>
<reference evidence="3" key="1">
    <citation type="submission" date="2016-12" db="EMBL/GenBank/DDBJ databases">
        <title>Discovery of methanogenic haloarchaea.</title>
        <authorList>
            <person name="Sorokin D.Y."/>
            <person name="Makarova K.S."/>
            <person name="Abbas B."/>
            <person name="Ferrer M."/>
            <person name="Golyshin P.N."/>
        </authorList>
    </citation>
    <scope>NUCLEOTIDE SEQUENCE [LARGE SCALE GENOMIC DNA]</scope>
    <source>
        <strain evidence="3">HMET1</strain>
    </source>
</reference>
<dbReference type="InterPro" id="IPR013099">
    <property type="entry name" value="K_chnl_dom"/>
</dbReference>
<evidence type="ECO:0000313" key="4">
    <source>
        <dbReference type="Proteomes" id="UP000185744"/>
    </source>
</evidence>
<protein>
    <submittedName>
        <fullName evidence="3">Pentapeptide repeat containing protein</fullName>
    </submittedName>
</protein>
<dbReference type="EMBL" id="MSDW01000002">
    <property type="protein sequence ID" value="OKY77532.1"/>
    <property type="molecule type" value="Genomic_DNA"/>
</dbReference>
<evidence type="ECO:0000313" key="3">
    <source>
        <dbReference type="EMBL" id="OKY77532.1"/>
    </source>
</evidence>
<evidence type="ECO:0000259" key="2">
    <source>
        <dbReference type="Pfam" id="PF07885"/>
    </source>
</evidence>
<dbReference type="InterPro" id="IPR001646">
    <property type="entry name" value="5peptide_repeat"/>
</dbReference>
<evidence type="ECO:0000256" key="1">
    <source>
        <dbReference type="SAM" id="Phobius"/>
    </source>
</evidence>
<organism evidence="3 4">
    <name type="scientific">Methanohalarchaeum thermophilum</name>
    <dbReference type="NCBI Taxonomy" id="1903181"/>
    <lineage>
        <taxon>Archaea</taxon>
        <taxon>Methanobacteriati</taxon>
        <taxon>Methanobacteriota</taxon>
        <taxon>Methanonatronarchaeia</taxon>
        <taxon>Methanonatronarchaeales</taxon>
        <taxon>Methanonatronarchaeaceae</taxon>
        <taxon>Candidatus Methanohalarchaeum</taxon>
    </lineage>
</organism>
<proteinExistence type="predicted"/>
<dbReference type="Pfam" id="PF07885">
    <property type="entry name" value="Ion_trans_2"/>
    <property type="match status" value="1"/>
</dbReference>
<dbReference type="AlphaFoldDB" id="A0A1Q6DT82"/>
<accession>A0A1Q6DT82</accession>
<keyword evidence="1" id="KW-0812">Transmembrane</keyword>
<feature type="domain" description="Potassium channel" evidence="2">
    <location>
        <begin position="379"/>
        <end position="431"/>
    </location>
</feature>
<keyword evidence="1" id="KW-1133">Transmembrane helix</keyword>
<feature type="transmembrane region" description="Helical" evidence="1">
    <location>
        <begin position="344"/>
        <end position="364"/>
    </location>
</feature>
<dbReference type="Gene3D" id="1.10.287.70">
    <property type="match status" value="1"/>
</dbReference>
<dbReference type="Proteomes" id="UP000185744">
    <property type="component" value="Unassembled WGS sequence"/>
</dbReference>
<dbReference type="STRING" id="1903181.BTN85_2183"/>